<sequence>MHRKIILGILLVLGVLVLTACGTSEEEIETQMAPILAYTSDKEENIKFVRTKSYDGMTIKEFTDSKYYYEVTPEGRLMTIFLRNTPNNTSPDLATKEEIHLKAEDNLKRLDYEAEKFKTVVTYHENMKQYESVSREKQDEYFTGNNIYMQYTSDGTLISISFKYENPDVLSTVDKISVDEAKEIIINYFRANASTEEFASKLSKEIIKHEVDVYNNKKVYNLYFTLDVGEGETFDFVYAVSTESGIILYRKEL</sequence>
<gene>
    <name evidence="1" type="ORF">J3A84_00210</name>
</gene>
<organism evidence="1 2">
    <name type="scientific">Proteiniclasticum aestuarii</name>
    <dbReference type="NCBI Taxonomy" id="2817862"/>
    <lineage>
        <taxon>Bacteria</taxon>
        <taxon>Bacillati</taxon>
        <taxon>Bacillota</taxon>
        <taxon>Clostridia</taxon>
        <taxon>Eubacteriales</taxon>
        <taxon>Clostridiaceae</taxon>
        <taxon>Proteiniclasticum</taxon>
    </lineage>
</organism>
<dbReference type="Proteomes" id="UP000664218">
    <property type="component" value="Unassembled WGS sequence"/>
</dbReference>
<dbReference type="EMBL" id="JAFNJU010000001">
    <property type="protein sequence ID" value="MBO1263461.1"/>
    <property type="molecule type" value="Genomic_DNA"/>
</dbReference>
<reference evidence="1" key="1">
    <citation type="submission" date="2021-03" db="EMBL/GenBank/DDBJ databases">
        <title>Proteiniclasticum marinus sp. nov., isolated from tidal flat sediment.</title>
        <authorList>
            <person name="Namirimu T."/>
            <person name="Yang J.-A."/>
            <person name="Yang S.-H."/>
            <person name="Kim Y.-J."/>
            <person name="Kwon K.K."/>
        </authorList>
    </citation>
    <scope>NUCLEOTIDE SEQUENCE</scope>
    <source>
        <strain evidence="1">SCR006</strain>
    </source>
</reference>
<accession>A0A939KI03</accession>
<name>A0A939KI03_9CLOT</name>
<keyword evidence="2" id="KW-1185">Reference proteome</keyword>
<evidence type="ECO:0000313" key="2">
    <source>
        <dbReference type="Proteomes" id="UP000664218"/>
    </source>
</evidence>
<protein>
    <submittedName>
        <fullName evidence="1">Uncharacterized protein</fullName>
    </submittedName>
</protein>
<proteinExistence type="predicted"/>
<dbReference type="PROSITE" id="PS51257">
    <property type="entry name" value="PROKAR_LIPOPROTEIN"/>
    <property type="match status" value="1"/>
</dbReference>
<comment type="caution">
    <text evidence="1">The sequence shown here is derived from an EMBL/GenBank/DDBJ whole genome shotgun (WGS) entry which is preliminary data.</text>
</comment>
<dbReference type="AlphaFoldDB" id="A0A939KI03"/>
<evidence type="ECO:0000313" key="1">
    <source>
        <dbReference type="EMBL" id="MBO1263461.1"/>
    </source>
</evidence>
<dbReference type="RefSeq" id="WP_207597984.1">
    <property type="nucleotide sequence ID" value="NZ_JAFNJU010000001.1"/>
</dbReference>